<keyword evidence="3" id="KW-1185">Reference proteome</keyword>
<reference evidence="1 3" key="2">
    <citation type="journal article" date="2014" name="BMC Genomics">
        <title>An improved genome release (version Mt4.0) for the model legume Medicago truncatula.</title>
        <authorList>
            <person name="Tang H."/>
            <person name="Krishnakumar V."/>
            <person name="Bidwell S."/>
            <person name="Rosen B."/>
            <person name="Chan A."/>
            <person name="Zhou S."/>
            <person name="Gentzbittel L."/>
            <person name="Childs K.L."/>
            <person name="Yandell M."/>
            <person name="Gundlach H."/>
            <person name="Mayer K.F."/>
            <person name="Schwartz D.C."/>
            <person name="Town C.D."/>
        </authorList>
    </citation>
    <scope>GENOME REANNOTATION</scope>
    <source>
        <strain evidence="2 3">cv. Jemalong A17</strain>
    </source>
</reference>
<gene>
    <name evidence="1" type="ordered locus">MTR_5g030170</name>
</gene>
<reference evidence="1 3" key="1">
    <citation type="journal article" date="2011" name="Nature">
        <title>The Medicago genome provides insight into the evolution of rhizobial symbioses.</title>
        <authorList>
            <person name="Young N.D."/>
            <person name="Debelle F."/>
            <person name="Oldroyd G.E."/>
            <person name="Geurts R."/>
            <person name="Cannon S.B."/>
            <person name="Udvardi M.K."/>
            <person name="Benedito V.A."/>
            <person name="Mayer K.F."/>
            <person name="Gouzy J."/>
            <person name="Schoof H."/>
            <person name="Van de Peer Y."/>
            <person name="Proost S."/>
            <person name="Cook D.R."/>
            <person name="Meyers B.C."/>
            <person name="Spannagl M."/>
            <person name="Cheung F."/>
            <person name="De Mita S."/>
            <person name="Krishnakumar V."/>
            <person name="Gundlach H."/>
            <person name="Zhou S."/>
            <person name="Mudge J."/>
            <person name="Bharti A.K."/>
            <person name="Murray J.D."/>
            <person name="Naoumkina M.A."/>
            <person name="Rosen B."/>
            <person name="Silverstein K.A."/>
            <person name="Tang H."/>
            <person name="Rombauts S."/>
            <person name="Zhao P.X."/>
            <person name="Zhou P."/>
            <person name="Barbe V."/>
            <person name="Bardou P."/>
            <person name="Bechner M."/>
            <person name="Bellec A."/>
            <person name="Berger A."/>
            <person name="Berges H."/>
            <person name="Bidwell S."/>
            <person name="Bisseling T."/>
            <person name="Choisne N."/>
            <person name="Couloux A."/>
            <person name="Denny R."/>
            <person name="Deshpande S."/>
            <person name="Dai X."/>
            <person name="Doyle J.J."/>
            <person name="Dudez A.M."/>
            <person name="Farmer A.D."/>
            <person name="Fouteau S."/>
            <person name="Franken C."/>
            <person name="Gibelin C."/>
            <person name="Gish J."/>
            <person name="Goldstein S."/>
            <person name="Gonzalez A.J."/>
            <person name="Green P.J."/>
            <person name="Hallab A."/>
            <person name="Hartog M."/>
            <person name="Hua A."/>
            <person name="Humphray S.J."/>
            <person name="Jeong D.H."/>
            <person name="Jing Y."/>
            <person name="Jocker A."/>
            <person name="Kenton S.M."/>
            <person name="Kim D.J."/>
            <person name="Klee K."/>
            <person name="Lai H."/>
            <person name="Lang C."/>
            <person name="Lin S."/>
            <person name="Macmil S.L."/>
            <person name="Magdelenat G."/>
            <person name="Matthews L."/>
            <person name="McCorrison J."/>
            <person name="Monaghan E.L."/>
            <person name="Mun J.H."/>
            <person name="Najar F.Z."/>
            <person name="Nicholson C."/>
            <person name="Noirot C."/>
            <person name="O'Bleness M."/>
            <person name="Paule C.R."/>
            <person name="Poulain J."/>
            <person name="Prion F."/>
            <person name="Qin B."/>
            <person name="Qu C."/>
            <person name="Retzel E.F."/>
            <person name="Riddle C."/>
            <person name="Sallet E."/>
            <person name="Samain S."/>
            <person name="Samson N."/>
            <person name="Sanders I."/>
            <person name="Saurat O."/>
            <person name="Scarpelli C."/>
            <person name="Schiex T."/>
            <person name="Segurens B."/>
            <person name="Severin A.J."/>
            <person name="Sherrier D.J."/>
            <person name="Shi R."/>
            <person name="Sims S."/>
            <person name="Singer S.R."/>
            <person name="Sinharoy S."/>
            <person name="Sterck L."/>
            <person name="Viollet A."/>
            <person name="Wang B.B."/>
            <person name="Wang K."/>
            <person name="Wang M."/>
            <person name="Wang X."/>
            <person name="Warfsmann J."/>
            <person name="Weissenbach J."/>
            <person name="White D.D."/>
            <person name="White J.D."/>
            <person name="Wiley G.B."/>
            <person name="Wincker P."/>
            <person name="Xing Y."/>
            <person name="Yang L."/>
            <person name="Yao Z."/>
            <person name="Ying F."/>
            <person name="Zhai J."/>
            <person name="Zhou L."/>
            <person name="Zuber A."/>
            <person name="Denarie J."/>
            <person name="Dixon R.A."/>
            <person name="May G.D."/>
            <person name="Schwartz D.C."/>
            <person name="Rogers J."/>
            <person name="Quetier F."/>
            <person name="Town C.D."/>
            <person name="Roe B.A."/>
        </authorList>
    </citation>
    <scope>NUCLEOTIDE SEQUENCE [LARGE SCALE GENOMIC DNA]</scope>
    <source>
        <strain evidence="1">A17</strain>
        <strain evidence="2 3">cv. Jemalong A17</strain>
    </source>
</reference>
<accession>G7KDT0</accession>
<reference evidence="2" key="3">
    <citation type="submission" date="2015-04" db="UniProtKB">
        <authorList>
            <consortium name="EnsemblPlants"/>
        </authorList>
    </citation>
    <scope>IDENTIFICATION</scope>
    <source>
        <strain evidence="2">cv. Jemalong A17</strain>
    </source>
</reference>
<name>G7KDT0_MEDTR</name>
<dbReference type="AlphaFoldDB" id="G7KDT0"/>
<evidence type="ECO:0000313" key="2">
    <source>
        <dbReference type="EnsemblPlants" id="AES95847"/>
    </source>
</evidence>
<dbReference type="PaxDb" id="3880-AES95847"/>
<evidence type="ECO:0000313" key="3">
    <source>
        <dbReference type="Proteomes" id="UP000002051"/>
    </source>
</evidence>
<organism evidence="1 3">
    <name type="scientific">Medicago truncatula</name>
    <name type="common">Barrel medic</name>
    <name type="synonym">Medicago tribuloides</name>
    <dbReference type="NCBI Taxonomy" id="3880"/>
    <lineage>
        <taxon>Eukaryota</taxon>
        <taxon>Viridiplantae</taxon>
        <taxon>Streptophyta</taxon>
        <taxon>Embryophyta</taxon>
        <taxon>Tracheophyta</taxon>
        <taxon>Spermatophyta</taxon>
        <taxon>Magnoliopsida</taxon>
        <taxon>eudicotyledons</taxon>
        <taxon>Gunneridae</taxon>
        <taxon>Pentapetalae</taxon>
        <taxon>rosids</taxon>
        <taxon>fabids</taxon>
        <taxon>Fabales</taxon>
        <taxon>Fabaceae</taxon>
        <taxon>Papilionoideae</taxon>
        <taxon>50 kb inversion clade</taxon>
        <taxon>NPAAA clade</taxon>
        <taxon>Hologalegina</taxon>
        <taxon>IRL clade</taxon>
        <taxon>Trifolieae</taxon>
        <taxon>Medicago</taxon>
    </lineage>
</organism>
<dbReference type="EMBL" id="CM001221">
    <property type="protein sequence ID" value="AES95847.2"/>
    <property type="molecule type" value="Genomic_DNA"/>
</dbReference>
<accession>A0A0C3XFR2</accession>
<sequence length="151" mass="17646">MAYQLIILLLGQPHPQVVFIFSIDIPTCIYSIILNEDITKWSAYFWCHRKGNVIIFISRFKCFHDKLRLPGVEPGSIAWKAIILTVGLQTLLVDRICYSPQHTLIGRKIQHFYYLTNYQEKIKKIAFAGSRTRVYCLEGNYPNRWTTNATF</sequence>
<proteinExistence type="predicted"/>
<dbReference type="EnsemblPlants" id="AES95847">
    <property type="protein sequence ID" value="AES95847"/>
    <property type="gene ID" value="MTR_5g030170"/>
</dbReference>
<dbReference type="Proteomes" id="UP000002051">
    <property type="component" value="Chromosome 5"/>
</dbReference>
<dbReference type="HOGENOM" id="CLU_1734205_0_0_1"/>
<protein>
    <submittedName>
        <fullName evidence="1 2">Uncharacterized protein</fullName>
    </submittedName>
</protein>
<evidence type="ECO:0000313" key="1">
    <source>
        <dbReference type="EMBL" id="AES95847.2"/>
    </source>
</evidence>